<dbReference type="RefSeq" id="WP_126600587.1">
    <property type="nucleotide sequence ID" value="NZ_LR134510.1"/>
</dbReference>
<dbReference type="EMBL" id="LR134510">
    <property type="protein sequence ID" value="VEJ10122.1"/>
    <property type="molecule type" value="Genomic_DNA"/>
</dbReference>
<dbReference type="OrthoDB" id="20888at2"/>
<reference evidence="2 3" key="1">
    <citation type="submission" date="2018-12" db="EMBL/GenBank/DDBJ databases">
        <authorList>
            <consortium name="Pathogen Informatics"/>
        </authorList>
    </citation>
    <scope>NUCLEOTIDE SEQUENCE [LARGE SCALE GENOMIC DNA]</scope>
    <source>
        <strain evidence="2 3">NCTC12871</strain>
    </source>
</reference>
<dbReference type="AlphaFoldDB" id="A0A448TW08"/>
<dbReference type="SUPFAM" id="SSF52317">
    <property type="entry name" value="Class I glutamine amidotransferase-like"/>
    <property type="match status" value="1"/>
</dbReference>
<evidence type="ECO:0000313" key="3">
    <source>
        <dbReference type="Proteomes" id="UP000279799"/>
    </source>
</evidence>
<dbReference type="InterPro" id="IPR015834">
    <property type="entry name" value="UCP016642"/>
</dbReference>
<dbReference type="Proteomes" id="UP000279799">
    <property type="component" value="Chromosome"/>
</dbReference>
<name>A0A448TW08_9PAST</name>
<evidence type="ECO:0000313" key="2">
    <source>
        <dbReference type="EMBL" id="VEJ10122.1"/>
    </source>
</evidence>
<accession>A0A448TW08</accession>
<dbReference type="Gene3D" id="3.40.50.880">
    <property type="match status" value="1"/>
</dbReference>
<feature type="domain" description="Biotin-protein ligase N-terminal" evidence="1">
    <location>
        <begin position="41"/>
        <end position="237"/>
    </location>
</feature>
<protein>
    <submittedName>
        <fullName evidence="2">Uncharacterized conserved protein</fullName>
    </submittedName>
</protein>
<sequence>MLAKEYFIAIYNDEGVGNLGFTSLFAVAAEKLRIASCGLGRFHLSPISAKQILQGELHRYQALIVGGGADLPYLNALGQMGCEKIVQFVAQGGHYLGICAGAYFACDHIDFTGENSRIVGERYLKFFPGCGKGAFAELAHHRLYDGSSDCQKMIQIIDSHGNAMQALYYGGCGFVGDSAKVDRHFFYPNGLPAVISGQWGKGSFLLSGVHFEYDSESYRCTQGINTVNKQQIYAALQNGKYGEAIWQKVAKLICKE</sequence>
<dbReference type="KEGG" id="adp:NCTC12871_01630"/>
<evidence type="ECO:0000259" key="1">
    <source>
        <dbReference type="Pfam" id="PF09825"/>
    </source>
</evidence>
<dbReference type="InterPro" id="IPR019197">
    <property type="entry name" value="Biotin-prot_ligase_N"/>
</dbReference>
<dbReference type="InterPro" id="IPR029062">
    <property type="entry name" value="Class_I_gatase-like"/>
</dbReference>
<organism evidence="2 3">
    <name type="scientific">Actinobacillus delphinicola</name>
    <dbReference type="NCBI Taxonomy" id="51161"/>
    <lineage>
        <taxon>Bacteria</taxon>
        <taxon>Pseudomonadati</taxon>
        <taxon>Pseudomonadota</taxon>
        <taxon>Gammaproteobacteria</taxon>
        <taxon>Pasteurellales</taxon>
        <taxon>Pasteurellaceae</taxon>
        <taxon>Actinobacillus</taxon>
    </lineage>
</organism>
<proteinExistence type="predicted"/>
<dbReference type="PIRSF" id="PIRSF016642">
    <property type="entry name" value="UCP016642"/>
    <property type="match status" value="1"/>
</dbReference>
<dbReference type="Pfam" id="PF09825">
    <property type="entry name" value="BPL_N"/>
    <property type="match status" value="1"/>
</dbReference>
<keyword evidence="3" id="KW-1185">Reference proteome</keyword>
<gene>
    <name evidence="2" type="ORF">NCTC12871_01630</name>
</gene>